<evidence type="ECO:0000256" key="4">
    <source>
        <dbReference type="ARBA" id="ARBA00023239"/>
    </source>
</evidence>
<organism evidence="5 6">
    <name type="scientific">Nonlabens ulvanivorans</name>
    <name type="common">Persicivirga ulvanivorans</name>
    <dbReference type="NCBI Taxonomy" id="906888"/>
    <lineage>
        <taxon>Bacteria</taxon>
        <taxon>Pseudomonadati</taxon>
        <taxon>Bacteroidota</taxon>
        <taxon>Flavobacteriia</taxon>
        <taxon>Flavobacteriales</taxon>
        <taxon>Flavobacteriaceae</taxon>
        <taxon>Nonlabens</taxon>
    </lineage>
</organism>
<reference evidence="5 6" key="1">
    <citation type="journal article" date="2014" name="Genome Announc.">
        <title>Draft Genome Sequences of Marine Flavobacterium Nonlabens Strains NR17, NR24, NR27, NR32, NR33, and Ara13.</title>
        <authorList>
            <person name="Nakanishi M."/>
            <person name="Meirelles P."/>
            <person name="Suzuki R."/>
            <person name="Takatani N."/>
            <person name="Mino S."/>
            <person name="Suda W."/>
            <person name="Oshima K."/>
            <person name="Hattori M."/>
            <person name="Ohkuma M."/>
            <person name="Hosokawa M."/>
            <person name="Miyashita K."/>
            <person name="Thompson F.L."/>
            <person name="Niwa A."/>
            <person name="Sawabe T."/>
            <person name="Sawabe T."/>
        </authorList>
    </citation>
    <scope>NUCLEOTIDE SEQUENCE [LARGE SCALE GENOMIC DNA]</scope>
    <source>
        <strain evidence="6">JCM19314</strain>
    </source>
</reference>
<dbReference type="EC" id="4.2.1.19" evidence="5"/>
<dbReference type="GO" id="GO:0004424">
    <property type="term" value="F:imidazoleglycerol-phosphate dehydratase activity"/>
    <property type="evidence" value="ECO:0007669"/>
    <property type="project" value="UniProtKB-EC"/>
</dbReference>
<evidence type="ECO:0000256" key="1">
    <source>
        <dbReference type="ARBA" id="ARBA00005047"/>
    </source>
</evidence>
<keyword evidence="5" id="KW-0378">Hydrolase</keyword>
<dbReference type="GO" id="GO:0004401">
    <property type="term" value="F:histidinol-phosphatase activity"/>
    <property type="evidence" value="ECO:0007669"/>
    <property type="project" value="UniProtKB-EC"/>
</dbReference>
<dbReference type="InterPro" id="IPR038494">
    <property type="entry name" value="IGPD_sf"/>
</dbReference>
<protein>
    <submittedName>
        <fullName evidence="5">Histidinol-phosphatase</fullName>
        <ecNumber evidence="5">3.1.3.15</ecNumber>
        <ecNumber evidence="5">4.2.1.19</ecNumber>
    </submittedName>
</protein>
<dbReference type="PANTHER" id="PTHR23133">
    <property type="entry name" value="IMIDAZOLEGLYCEROL-PHOSPHATE DEHYDRATASE HIS7"/>
    <property type="match status" value="1"/>
</dbReference>
<evidence type="ECO:0000313" key="5">
    <source>
        <dbReference type="EMBL" id="GAL00604.1"/>
    </source>
</evidence>
<dbReference type="EMBL" id="BBMM01000006">
    <property type="protein sequence ID" value="GAL00604.1"/>
    <property type="molecule type" value="Genomic_DNA"/>
</dbReference>
<dbReference type="EC" id="3.1.3.15" evidence="5"/>
<dbReference type="Gene3D" id="3.30.230.40">
    <property type="entry name" value="Imidazole glycerol phosphate dehydratase, domain 1"/>
    <property type="match status" value="1"/>
</dbReference>
<evidence type="ECO:0000256" key="2">
    <source>
        <dbReference type="ARBA" id="ARBA00022605"/>
    </source>
</evidence>
<comment type="pathway">
    <text evidence="1">Amino-acid biosynthesis; L-histidine biosynthesis; L-histidine from 5-phospho-alpha-D-ribose 1-diphosphate: step 6/9.</text>
</comment>
<dbReference type="PANTHER" id="PTHR23133:SF2">
    <property type="entry name" value="IMIDAZOLEGLYCEROL-PHOSPHATE DEHYDRATASE"/>
    <property type="match status" value="1"/>
</dbReference>
<keyword evidence="2" id="KW-0028">Amino-acid biosynthesis</keyword>
<dbReference type="AlphaFoldDB" id="A0A090PSN2"/>
<proteinExistence type="predicted"/>
<evidence type="ECO:0000313" key="6">
    <source>
        <dbReference type="Proteomes" id="UP000029226"/>
    </source>
</evidence>
<sequence length="42" mass="4585">MKVEGDNEHHKIESLFKAFAKAIKMAVKQTGDGKLPSTKGTL</sequence>
<dbReference type="eggNOG" id="COG0131">
    <property type="taxonomic scope" value="Bacteria"/>
</dbReference>
<comment type="caution">
    <text evidence="5">The sequence shown here is derived from an EMBL/GenBank/DDBJ whole genome shotgun (WGS) entry which is preliminary data.</text>
</comment>
<name>A0A090PSN2_NONUL</name>
<keyword evidence="4 5" id="KW-0456">Lyase</keyword>
<dbReference type="UniPathway" id="UPA00031">
    <property type="reaction ID" value="UER00011"/>
</dbReference>
<dbReference type="GO" id="GO:0000105">
    <property type="term" value="P:L-histidine biosynthetic process"/>
    <property type="evidence" value="ECO:0007669"/>
    <property type="project" value="UniProtKB-UniPathway"/>
</dbReference>
<accession>A0A090PSN2</accession>
<dbReference type="SUPFAM" id="SSF54211">
    <property type="entry name" value="Ribosomal protein S5 domain 2-like"/>
    <property type="match status" value="1"/>
</dbReference>
<dbReference type="InterPro" id="IPR020568">
    <property type="entry name" value="Ribosomal_Su5_D2-typ_SF"/>
</dbReference>
<dbReference type="STRING" id="906888.JCM19298_1122"/>
<dbReference type="Proteomes" id="UP000029226">
    <property type="component" value="Unassembled WGS sequence"/>
</dbReference>
<dbReference type="InterPro" id="IPR000807">
    <property type="entry name" value="ImidazoleglycerolP_deHydtase"/>
</dbReference>
<keyword evidence="3" id="KW-0368">Histidine biosynthesis</keyword>
<evidence type="ECO:0000256" key="3">
    <source>
        <dbReference type="ARBA" id="ARBA00023102"/>
    </source>
</evidence>
<gene>
    <name evidence="5" type="ORF">JCM19314_1641</name>
</gene>
<dbReference type="InterPro" id="IPR020565">
    <property type="entry name" value="ImidazoleglycerP_deHydtase_CS"/>
</dbReference>
<dbReference type="PROSITE" id="PS00955">
    <property type="entry name" value="IGP_DEHYDRATASE_2"/>
    <property type="match status" value="1"/>
</dbReference>